<dbReference type="AlphaFoldDB" id="A0A3M8VD77"/>
<evidence type="ECO:0000313" key="1">
    <source>
        <dbReference type="EMBL" id="RNG14365.1"/>
    </source>
</evidence>
<comment type="caution">
    <text evidence="1">The sequence shown here is derived from an EMBL/GenBank/DDBJ whole genome shotgun (WGS) entry which is preliminary data.</text>
</comment>
<dbReference type="RefSeq" id="WP_123105243.1">
    <property type="nucleotide sequence ID" value="NZ_RIBZ01000429.1"/>
</dbReference>
<dbReference type="Proteomes" id="UP000275401">
    <property type="component" value="Unassembled WGS sequence"/>
</dbReference>
<evidence type="ECO:0000313" key="2">
    <source>
        <dbReference type="Proteomes" id="UP000275401"/>
    </source>
</evidence>
<gene>
    <name evidence="1" type="ORF">EEJ42_31375</name>
</gene>
<organism evidence="1 2">
    <name type="scientific">Streptomyces botrytidirepellens</name>
    <dbReference type="NCBI Taxonomy" id="2486417"/>
    <lineage>
        <taxon>Bacteria</taxon>
        <taxon>Bacillati</taxon>
        <taxon>Actinomycetota</taxon>
        <taxon>Actinomycetes</taxon>
        <taxon>Kitasatosporales</taxon>
        <taxon>Streptomycetaceae</taxon>
        <taxon>Streptomyces</taxon>
    </lineage>
</organism>
<reference evidence="1 2" key="1">
    <citation type="submission" date="2018-11" db="EMBL/GenBank/DDBJ databases">
        <title>The Potential of Streptomyces as Biocontrol Agents against the Tomato grey mould, Botrytis cinerea (Gray mold) Frontiers in Microbiology.</title>
        <authorList>
            <person name="Li D."/>
        </authorList>
    </citation>
    <scope>NUCLEOTIDE SEQUENCE [LARGE SCALE GENOMIC DNA]</scope>
    <source>
        <strain evidence="1 2">NEAU-LD23</strain>
    </source>
</reference>
<protein>
    <submittedName>
        <fullName evidence="1">Uncharacterized protein</fullName>
    </submittedName>
</protein>
<proteinExistence type="predicted"/>
<name>A0A3M8VD77_9ACTN</name>
<keyword evidence="2" id="KW-1185">Reference proteome</keyword>
<sequence>MGAATQAIGGAVSYVALLTKAAAYGIHAGTTKRAVERLKARFQDRGASAKYLSEAMGKLRVDEPTTTAYMEVFTLSETMAANVDGIVAGADSLTTNAQGLAQETEAEHGRMAELNRTHDVQMADREFIQR</sequence>
<dbReference type="EMBL" id="RIBZ01000429">
    <property type="protein sequence ID" value="RNG14365.1"/>
    <property type="molecule type" value="Genomic_DNA"/>
</dbReference>
<accession>A0A3M8VD77</accession>